<evidence type="ECO:0000313" key="2">
    <source>
        <dbReference type="Proteomes" id="UP000295293"/>
    </source>
</evidence>
<comment type="caution">
    <text evidence="1">The sequence shown here is derived from an EMBL/GenBank/DDBJ whole genome shotgun (WGS) entry which is preliminary data.</text>
</comment>
<sequence>MPYCVAQDDFDRPVASQLLPDGRAWLLHSRHSEDVESLTLRQINASGAVAAAIGIPVPAGASVRMLSATADDAVVVLGSDGFE</sequence>
<keyword evidence="2" id="KW-1185">Reference proteome</keyword>
<name>A0A4V3DLT3_9GAMM</name>
<reference evidence="1 2" key="1">
    <citation type="submission" date="2019-03" db="EMBL/GenBank/DDBJ databases">
        <title>Genomic Encyclopedia of Type Strains, Phase IV (KMG-IV): sequencing the most valuable type-strain genomes for metagenomic binning, comparative biology and taxonomic classification.</title>
        <authorList>
            <person name="Goeker M."/>
        </authorList>
    </citation>
    <scope>NUCLEOTIDE SEQUENCE [LARGE SCALE GENOMIC DNA]</scope>
    <source>
        <strain evidence="1 2">DSM 21667</strain>
    </source>
</reference>
<accession>A0A4V3DLT3</accession>
<organism evidence="1 2">
    <name type="scientific">Tahibacter aquaticus</name>
    <dbReference type="NCBI Taxonomy" id="520092"/>
    <lineage>
        <taxon>Bacteria</taxon>
        <taxon>Pseudomonadati</taxon>
        <taxon>Pseudomonadota</taxon>
        <taxon>Gammaproteobacteria</taxon>
        <taxon>Lysobacterales</taxon>
        <taxon>Rhodanobacteraceae</taxon>
        <taxon>Tahibacter</taxon>
    </lineage>
</organism>
<evidence type="ECO:0000313" key="1">
    <source>
        <dbReference type="EMBL" id="TDR41234.1"/>
    </source>
</evidence>
<gene>
    <name evidence="1" type="ORF">DFR29_111148</name>
</gene>
<proteinExistence type="predicted"/>
<dbReference type="Proteomes" id="UP000295293">
    <property type="component" value="Unassembled WGS sequence"/>
</dbReference>
<dbReference type="EMBL" id="SNZH01000011">
    <property type="protein sequence ID" value="TDR41234.1"/>
    <property type="molecule type" value="Genomic_DNA"/>
</dbReference>
<dbReference type="AlphaFoldDB" id="A0A4V3DLT3"/>
<protein>
    <submittedName>
        <fullName evidence="1">Uncharacterized protein</fullName>
    </submittedName>
</protein>